<dbReference type="STRING" id="870435.A0A0C3KF02"/>
<keyword evidence="2" id="KW-1185">Reference proteome</keyword>
<proteinExistence type="predicted"/>
<reference evidence="2" key="2">
    <citation type="submission" date="2015-01" db="EMBL/GenBank/DDBJ databases">
        <title>Evolutionary Origins and Diversification of the Mycorrhizal Mutualists.</title>
        <authorList>
            <consortium name="DOE Joint Genome Institute"/>
            <consortium name="Mycorrhizal Genomics Consortium"/>
            <person name="Kohler A."/>
            <person name="Kuo A."/>
            <person name="Nagy L.G."/>
            <person name="Floudas D."/>
            <person name="Copeland A."/>
            <person name="Barry K.W."/>
            <person name="Cichocki N."/>
            <person name="Veneault-Fourrey C."/>
            <person name="LaButti K."/>
            <person name="Lindquist E.A."/>
            <person name="Lipzen A."/>
            <person name="Lundell T."/>
            <person name="Morin E."/>
            <person name="Murat C."/>
            <person name="Riley R."/>
            <person name="Ohm R."/>
            <person name="Sun H."/>
            <person name="Tunlid A."/>
            <person name="Henrissat B."/>
            <person name="Grigoriev I.V."/>
            <person name="Hibbett D.S."/>
            <person name="Martin F."/>
        </authorList>
    </citation>
    <scope>NUCLEOTIDE SEQUENCE [LARGE SCALE GENOMIC DNA]</scope>
    <source>
        <strain evidence="2">Marx 270</strain>
    </source>
</reference>
<dbReference type="AlphaFoldDB" id="A0A0C3KF02"/>
<dbReference type="InParanoid" id="A0A0C3KF02"/>
<evidence type="ECO:0000313" key="2">
    <source>
        <dbReference type="Proteomes" id="UP000054217"/>
    </source>
</evidence>
<accession>A0A0C3KF02</accession>
<dbReference type="EMBL" id="KN831957">
    <property type="protein sequence ID" value="KIO08172.1"/>
    <property type="molecule type" value="Genomic_DNA"/>
</dbReference>
<name>A0A0C3KF02_PISTI</name>
<dbReference type="OrthoDB" id="288590at2759"/>
<dbReference type="InterPro" id="IPR027443">
    <property type="entry name" value="IPNS-like_sf"/>
</dbReference>
<protein>
    <recommendedName>
        <fullName evidence="3">Isopenicillin N synthase-like Fe(2+) 2OG dioxygenase domain-containing protein</fullName>
    </recommendedName>
</protein>
<reference evidence="1 2" key="1">
    <citation type="submission" date="2014-04" db="EMBL/GenBank/DDBJ databases">
        <authorList>
            <consortium name="DOE Joint Genome Institute"/>
            <person name="Kuo A."/>
            <person name="Kohler A."/>
            <person name="Costa M.D."/>
            <person name="Nagy L.G."/>
            <person name="Floudas D."/>
            <person name="Copeland A."/>
            <person name="Barry K.W."/>
            <person name="Cichocki N."/>
            <person name="Veneault-Fourrey C."/>
            <person name="LaButti K."/>
            <person name="Lindquist E.A."/>
            <person name="Lipzen A."/>
            <person name="Lundell T."/>
            <person name="Morin E."/>
            <person name="Murat C."/>
            <person name="Sun H."/>
            <person name="Tunlid A."/>
            <person name="Henrissat B."/>
            <person name="Grigoriev I.V."/>
            <person name="Hibbett D.S."/>
            <person name="Martin F."/>
            <person name="Nordberg H.P."/>
            <person name="Cantor M.N."/>
            <person name="Hua S.X."/>
        </authorList>
    </citation>
    <scope>NUCLEOTIDE SEQUENCE [LARGE SCALE GENOMIC DNA]</scope>
    <source>
        <strain evidence="1 2">Marx 270</strain>
    </source>
</reference>
<dbReference type="SUPFAM" id="SSF51197">
    <property type="entry name" value="Clavaminate synthase-like"/>
    <property type="match status" value="1"/>
</dbReference>
<evidence type="ECO:0008006" key="3">
    <source>
        <dbReference type="Google" id="ProtNLM"/>
    </source>
</evidence>
<gene>
    <name evidence="1" type="ORF">M404DRAFT_997101</name>
</gene>
<feature type="non-terminal residue" evidence="1">
    <location>
        <position position="81"/>
    </location>
</feature>
<evidence type="ECO:0000313" key="1">
    <source>
        <dbReference type="EMBL" id="KIO08172.1"/>
    </source>
</evidence>
<sequence length="81" mass="9527">MLVINISDQLAQWTSDVFRLTVHRAINRSGVRRYSIPLFFGMDYHVQIKPMLSCVSPERPPRYEPVAAGDYVHQRLQEVYY</sequence>
<dbReference type="Gene3D" id="2.60.120.330">
    <property type="entry name" value="B-lactam Antibiotic, Isopenicillin N Synthase, Chain"/>
    <property type="match status" value="1"/>
</dbReference>
<dbReference type="HOGENOM" id="CLU_2580394_0_0_1"/>
<dbReference type="Proteomes" id="UP000054217">
    <property type="component" value="Unassembled WGS sequence"/>
</dbReference>
<organism evidence="1 2">
    <name type="scientific">Pisolithus tinctorius Marx 270</name>
    <dbReference type="NCBI Taxonomy" id="870435"/>
    <lineage>
        <taxon>Eukaryota</taxon>
        <taxon>Fungi</taxon>
        <taxon>Dikarya</taxon>
        <taxon>Basidiomycota</taxon>
        <taxon>Agaricomycotina</taxon>
        <taxon>Agaricomycetes</taxon>
        <taxon>Agaricomycetidae</taxon>
        <taxon>Boletales</taxon>
        <taxon>Sclerodermatineae</taxon>
        <taxon>Pisolithaceae</taxon>
        <taxon>Pisolithus</taxon>
    </lineage>
</organism>